<reference evidence="3" key="2">
    <citation type="submission" date="2020-09" db="EMBL/GenBank/DDBJ databases">
        <authorList>
            <person name="Sun Q."/>
            <person name="Zhou Y."/>
        </authorList>
    </citation>
    <scope>NUCLEOTIDE SEQUENCE</scope>
    <source>
        <strain evidence="3">CGMCC 1.15152</strain>
    </source>
</reference>
<proteinExistence type="predicted"/>
<organism evidence="3 4">
    <name type="scientific">Microbacterium faecale</name>
    <dbReference type="NCBI Taxonomy" id="1804630"/>
    <lineage>
        <taxon>Bacteria</taxon>
        <taxon>Bacillati</taxon>
        <taxon>Actinomycetota</taxon>
        <taxon>Actinomycetes</taxon>
        <taxon>Micrococcales</taxon>
        <taxon>Microbacteriaceae</taxon>
        <taxon>Microbacterium</taxon>
    </lineage>
</organism>
<dbReference type="PANTHER" id="PTHR43757">
    <property type="entry name" value="AMINOMETHYLTRANSFERASE"/>
    <property type="match status" value="1"/>
</dbReference>
<dbReference type="SUPFAM" id="SSF103025">
    <property type="entry name" value="Folate-binding domain"/>
    <property type="match status" value="1"/>
</dbReference>
<dbReference type="InterPro" id="IPR006222">
    <property type="entry name" value="GCVT_N"/>
</dbReference>
<evidence type="ECO:0000256" key="1">
    <source>
        <dbReference type="PIRSR" id="PIRSR006487-1"/>
    </source>
</evidence>
<gene>
    <name evidence="3" type="primary">gcvT</name>
    <name evidence="3" type="ORF">GCM10010915_08270</name>
</gene>
<keyword evidence="4" id="KW-1185">Reference proteome</keyword>
<feature type="domain" description="GCVT N-terminal" evidence="2">
    <location>
        <begin position="47"/>
        <end position="266"/>
    </location>
</feature>
<evidence type="ECO:0000259" key="2">
    <source>
        <dbReference type="Pfam" id="PF01571"/>
    </source>
</evidence>
<dbReference type="Proteomes" id="UP000633205">
    <property type="component" value="Unassembled WGS sequence"/>
</dbReference>
<protein>
    <submittedName>
        <fullName evidence="3">Glycine cleavage system protein T</fullName>
    </submittedName>
</protein>
<evidence type="ECO:0000313" key="3">
    <source>
        <dbReference type="EMBL" id="GGD30316.1"/>
    </source>
</evidence>
<reference evidence="3" key="1">
    <citation type="journal article" date="2014" name="Int. J. Syst. Evol. Microbiol.">
        <title>Complete genome sequence of Corynebacterium casei LMG S-19264T (=DSM 44701T), isolated from a smear-ripened cheese.</title>
        <authorList>
            <consortium name="US DOE Joint Genome Institute (JGI-PGF)"/>
            <person name="Walter F."/>
            <person name="Albersmeier A."/>
            <person name="Kalinowski J."/>
            <person name="Ruckert C."/>
        </authorList>
    </citation>
    <scope>NUCLEOTIDE SEQUENCE</scope>
    <source>
        <strain evidence="3">CGMCC 1.15152</strain>
    </source>
</reference>
<dbReference type="Gene3D" id="3.30.1360.120">
    <property type="entry name" value="Probable tRNA modification gtpase trme, domain 1"/>
    <property type="match status" value="1"/>
</dbReference>
<dbReference type="EMBL" id="BMHO01000001">
    <property type="protein sequence ID" value="GGD30316.1"/>
    <property type="molecule type" value="Genomic_DNA"/>
</dbReference>
<evidence type="ECO:0000313" key="4">
    <source>
        <dbReference type="Proteomes" id="UP000633205"/>
    </source>
</evidence>
<feature type="binding site" evidence="1">
    <location>
        <position position="224"/>
    </location>
    <ligand>
        <name>substrate</name>
    </ligand>
</feature>
<dbReference type="AlphaFoldDB" id="A0A916Y5A6"/>
<sequence length="480" mass="53716">MEEILMTDNSLQSLMEQEESIVARFYRSAPKTALNIFGVMMPVDAVRAEFTTWRDEQLSWRNGIALHDQSYHMHNLRVRGKDALALFSHLGINSFATFRPGAAKQFIACSPEGYVIGDAILYYLDEEDLLLVGNPASTDWVQYHAETGDFEVEAELDPVWALNKDKRRLVWRYQVEGPNAYELLEELNGGPLPEIKFFRSATISVDGHEVRAMRHSMGGVPGLELSGSWDTRNQVKTALVQAGKKHGLRQIGSLAYFSTVMESGWWAVPFSAVYTSPALADYRAWLSDRSASARMSLGGSFFSDNPEDYYATPWDLNYGHIIKFDHDFVGREALEKMADQPHRKKVTLLWHPDDFTQVFQRLVGDGPSALHIDLPVSATGRLHYDKVLDDAGELVGFGTYPAYSYNERAMMSLGSIDERLAEPGTELTLIWGEDGGGSRSGGRVEPHEQVRIRVTVAPTPIGDVAREYRARSNAELTVTG</sequence>
<comment type="caution">
    <text evidence="3">The sequence shown here is derived from an EMBL/GenBank/DDBJ whole genome shotgun (WGS) entry which is preliminary data.</text>
</comment>
<dbReference type="PANTHER" id="PTHR43757:SF2">
    <property type="entry name" value="AMINOMETHYLTRANSFERASE, MITOCHONDRIAL"/>
    <property type="match status" value="1"/>
</dbReference>
<name>A0A916Y5A6_9MICO</name>
<dbReference type="Pfam" id="PF01571">
    <property type="entry name" value="GCV_T"/>
    <property type="match status" value="1"/>
</dbReference>
<dbReference type="InterPro" id="IPR027266">
    <property type="entry name" value="TrmE/GcvT-like"/>
</dbReference>
<accession>A0A916Y5A6</accession>
<dbReference type="InterPro" id="IPR028896">
    <property type="entry name" value="GcvT/YgfZ/DmdA"/>
</dbReference>